<gene>
    <name evidence="1" type="ORF">ACH4TF_18880</name>
</gene>
<protein>
    <recommendedName>
        <fullName evidence="3">XRE family transcriptional regulator</fullName>
    </recommendedName>
</protein>
<proteinExistence type="predicted"/>
<evidence type="ECO:0000313" key="1">
    <source>
        <dbReference type="EMBL" id="MFI0912512.1"/>
    </source>
</evidence>
<dbReference type="Proteomes" id="UP001611162">
    <property type="component" value="Unassembled WGS sequence"/>
</dbReference>
<evidence type="ECO:0000313" key="2">
    <source>
        <dbReference type="Proteomes" id="UP001611162"/>
    </source>
</evidence>
<comment type="caution">
    <text evidence="1">The sequence shown here is derived from an EMBL/GenBank/DDBJ whole genome shotgun (WGS) entry which is preliminary data.</text>
</comment>
<sequence length="368" mass="40295">MTKVELNGPIARRFPLVARIRPVCLPLSARVGKICEFADAGARDADPGLASTAFNQAALVASDVGLPDLARAWCHRHATAYLPARPLPKMAAIRALEPLVNLARLHIRAGRGDDGRRLLLDLFNAISKNTEVVLDSITIPAGLTRTEAEHHEVREWLWRVLLADGTRALTAAGRWTEALDHVEQHRGVGNRMLDGRQVALFAALASEDTQRTLHLLATTTPGEAWEQNVTSCLTALFHRHLDQPYEKEFVALSDAYQQREPEPGLAVFDARLGLSVLDAAEGAASEIVDRITNEMTIRAIAAQDGYAAREILTHSTARGRMPKHEAENLRGLVRSCGLGERALPTELHARLQVALEKSSEVVKQTYGP</sequence>
<name>A0ABW7T4T6_9ACTN</name>
<organism evidence="1 2">
    <name type="scientific">Streptomyces abikoensis</name>
    <dbReference type="NCBI Taxonomy" id="97398"/>
    <lineage>
        <taxon>Bacteria</taxon>
        <taxon>Bacillati</taxon>
        <taxon>Actinomycetota</taxon>
        <taxon>Actinomycetes</taxon>
        <taxon>Kitasatosporales</taxon>
        <taxon>Streptomycetaceae</taxon>
        <taxon>Streptomyces</taxon>
    </lineage>
</organism>
<dbReference type="RefSeq" id="WP_397613397.1">
    <property type="nucleotide sequence ID" value="NZ_JBIRRB010000006.1"/>
</dbReference>
<evidence type="ECO:0008006" key="3">
    <source>
        <dbReference type="Google" id="ProtNLM"/>
    </source>
</evidence>
<keyword evidence="2" id="KW-1185">Reference proteome</keyword>
<dbReference type="EMBL" id="JBIRRB010000006">
    <property type="protein sequence ID" value="MFI0912512.1"/>
    <property type="molecule type" value="Genomic_DNA"/>
</dbReference>
<reference evidence="1 2" key="1">
    <citation type="submission" date="2024-10" db="EMBL/GenBank/DDBJ databases">
        <title>The Natural Products Discovery Center: Release of the First 8490 Sequenced Strains for Exploring Actinobacteria Biosynthetic Diversity.</title>
        <authorList>
            <person name="Kalkreuter E."/>
            <person name="Kautsar S.A."/>
            <person name="Yang D."/>
            <person name="Bader C.D."/>
            <person name="Teijaro C.N."/>
            <person name="Fluegel L."/>
            <person name="Davis C.M."/>
            <person name="Simpson J.R."/>
            <person name="Lauterbach L."/>
            <person name="Steele A.D."/>
            <person name="Gui C."/>
            <person name="Meng S."/>
            <person name="Li G."/>
            <person name="Viehrig K."/>
            <person name="Ye F."/>
            <person name="Su P."/>
            <person name="Kiefer A.F."/>
            <person name="Nichols A."/>
            <person name="Cepeda A.J."/>
            <person name="Yan W."/>
            <person name="Fan B."/>
            <person name="Jiang Y."/>
            <person name="Adhikari A."/>
            <person name="Zheng C.-J."/>
            <person name="Schuster L."/>
            <person name="Cowan T.M."/>
            <person name="Smanski M.J."/>
            <person name="Chevrette M.G."/>
            <person name="De Carvalho L.P.S."/>
            <person name="Shen B."/>
        </authorList>
    </citation>
    <scope>NUCLEOTIDE SEQUENCE [LARGE SCALE GENOMIC DNA]</scope>
    <source>
        <strain evidence="1 2">NPDC020979</strain>
    </source>
</reference>
<accession>A0ABW7T4T6</accession>